<proteinExistence type="predicted"/>
<keyword evidence="2" id="KW-1185">Reference proteome</keyword>
<gene>
    <name evidence="1" type="ORF">AA106556_1575</name>
</gene>
<accession>A0ABQ0QKA8</accession>
<dbReference type="Proteomes" id="UP001062443">
    <property type="component" value="Unassembled WGS sequence"/>
</dbReference>
<reference evidence="1" key="1">
    <citation type="submission" date="2013-04" db="EMBL/GenBank/DDBJ databases">
        <title>The genome sequencing project of 58 acetic acid bacteria.</title>
        <authorList>
            <person name="Okamoto-Kainuma A."/>
            <person name="Ishikawa M."/>
            <person name="Umino S."/>
            <person name="Koizumi Y."/>
            <person name="Shiwa Y."/>
            <person name="Yoshikawa H."/>
            <person name="Matsutani M."/>
            <person name="Matsushita K."/>
        </authorList>
    </citation>
    <scope>NUCLEOTIDE SEQUENCE</scope>
    <source>
        <strain evidence="1">NBRC 106556</strain>
    </source>
</reference>
<evidence type="ECO:0000313" key="1">
    <source>
        <dbReference type="EMBL" id="GBR47782.1"/>
    </source>
</evidence>
<dbReference type="EMBL" id="BAQB01000022">
    <property type="protein sequence ID" value="GBR47782.1"/>
    <property type="molecule type" value="Genomic_DNA"/>
</dbReference>
<organism evidence="1 2">
    <name type="scientific">Neokomagataea tanensis NBRC 106556</name>
    <dbReference type="NCBI Taxonomy" id="1223519"/>
    <lineage>
        <taxon>Bacteria</taxon>
        <taxon>Pseudomonadati</taxon>
        <taxon>Pseudomonadota</taxon>
        <taxon>Alphaproteobacteria</taxon>
        <taxon>Acetobacterales</taxon>
        <taxon>Acetobacteraceae</taxon>
        <taxon>Neokomagataea</taxon>
    </lineage>
</organism>
<sequence length="303" mass="35462">MPNRKQCFIIPIHSSKCTWIGAFLDSVIAHDPDRLLANVKFFLGASNGVEARLFQKWLTPYFSKISIEILSIDDYLNFGLNMPSIAGRLRENHDGCTVNLKKFCMMFYALKNGYNEIFVSDDDMRLLKSPNKLFDDLVSNYNSGLYLGSPPDCEQNQRIVEDCVNFFDDTEKNTLFPEGYIYSWFFDAPFYTGIELDLFFNDMSNRFDGLEGFLAKVRYESFEHLIFQYWRVLRGTARIIDTSSIGIHRKTESLFYDDFNKIHLAYGYQPVWVYLWEIFHQPDMLFMLPKVALAIHADRMFIP</sequence>
<name>A0ABQ0QKA8_9PROT</name>
<evidence type="ECO:0008006" key="3">
    <source>
        <dbReference type="Google" id="ProtNLM"/>
    </source>
</evidence>
<protein>
    <recommendedName>
        <fullName evidence="3">Nucleotide-diphospho-sugar transferase domain-containing protein</fullName>
    </recommendedName>
</protein>
<comment type="caution">
    <text evidence="1">The sequence shown here is derived from an EMBL/GenBank/DDBJ whole genome shotgun (WGS) entry which is preliminary data.</text>
</comment>
<evidence type="ECO:0000313" key="2">
    <source>
        <dbReference type="Proteomes" id="UP001062443"/>
    </source>
</evidence>